<name>A0A9Q1I3P8_CONCO</name>
<organism evidence="2 3">
    <name type="scientific">Conger conger</name>
    <name type="common">Conger eel</name>
    <name type="synonym">Muraena conger</name>
    <dbReference type="NCBI Taxonomy" id="82655"/>
    <lineage>
        <taxon>Eukaryota</taxon>
        <taxon>Metazoa</taxon>
        <taxon>Chordata</taxon>
        <taxon>Craniata</taxon>
        <taxon>Vertebrata</taxon>
        <taxon>Euteleostomi</taxon>
        <taxon>Actinopterygii</taxon>
        <taxon>Neopterygii</taxon>
        <taxon>Teleostei</taxon>
        <taxon>Anguilliformes</taxon>
        <taxon>Congridae</taxon>
        <taxon>Conger</taxon>
    </lineage>
</organism>
<sequence>MASEGFFLEDDAKEGKVRKEQRQKQEITKIIQDVTAELGKRNWQDQQTLQMKTSRDNKPPQLGGEKVFQNRISDFRFRMRTSIDLYPPSIGGSTGHMQTEKSADRLHALRRMSWPFSISSATSVGGGKVSQNSSSDFRFRVRTSIDLYPPSIGGSTGHRQTENSTDRQHALRRRKMWSPFISSATSIGQDSGIHSRLGSFSTSECQAERDASLPPGTGSRKPRRDTWHTPLSKGAGQLGQCFSFCPLGSLVASLAC</sequence>
<dbReference type="AlphaFoldDB" id="A0A9Q1I3P8"/>
<accession>A0A9Q1I3P8</accession>
<protein>
    <submittedName>
        <fullName evidence="2">Uncharacterized protein</fullName>
    </submittedName>
</protein>
<reference evidence="2" key="1">
    <citation type="journal article" date="2023" name="Science">
        <title>Genome structures resolve the early diversification of teleost fishes.</title>
        <authorList>
            <person name="Parey E."/>
            <person name="Louis A."/>
            <person name="Montfort J."/>
            <person name="Bouchez O."/>
            <person name="Roques C."/>
            <person name="Iampietro C."/>
            <person name="Lluch J."/>
            <person name="Castinel A."/>
            <person name="Donnadieu C."/>
            <person name="Desvignes T."/>
            <person name="Floi Bucao C."/>
            <person name="Jouanno E."/>
            <person name="Wen M."/>
            <person name="Mejri S."/>
            <person name="Dirks R."/>
            <person name="Jansen H."/>
            <person name="Henkel C."/>
            <person name="Chen W.J."/>
            <person name="Zahm M."/>
            <person name="Cabau C."/>
            <person name="Klopp C."/>
            <person name="Thompson A.W."/>
            <person name="Robinson-Rechavi M."/>
            <person name="Braasch I."/>
            <person name="Lecointre G."/>
            <person name="Bobe J."/>
            <person name="Postlethwait J.H."/>
            <person name="Berthelot C."/>
            <person name="Roest Crollius H."/>
            <person name="Guiguen Y."/>
        </authorList>
    </citation>
    <scope>NUCLEOTIDE SEQUENCE</scope>
    <source>
        <strain evidence="2">Concon-B</strain>
    </source>
</reference>
<feature type="region of interest" description="Disordered" evidence="1">
    <location>
        <begin position="203"/>
        <end position="230"/>
    </location>
</feature>
<evidence type="ECO:0000313" key="3">
    <source>
        <dbReference type="Proteomes" id="UP001152803"/>
    </source>
</evidence>
<feature type="region of interest" description="Disordered" evidence="1">
    <location>
        <begin position="1"/>
        <end position="25"/>
    </location>
</feature>
<comment type="caution">
    <text evidence="2">The sequence shown here is derived from an EMBL/GenBank/DDBJ whole genome shotgun (WGS) entry which is preliminary data.</text>
</comment>
<evidence type="ECO:0000313" key="2">
    <source>
        <dbReference type="EMBL" id="KAJ8280009.1"/>
    </source>
</evidence>
<gene>
    <name evidence="2" type="ORF">COCON_G00070750</name>
</gene>
<dbReference type="EMBL" id="JAFJMO010000004">
    <property type="protein sequence ID" value="KAJ8280009.1"/>
    <property type="molecule type" value="Genomic_DNA"/>
</dbReference>
<feature type="compositionally biased region" description="Basic and acidic residues" evidence="1">
    <location>
        <begin position="159"/>
        <end position="169"/>
    </location>
</feature>
<evidence type="ECO:0000256" key="1">
    <source>
        <dbReference type="SAM" id="MobiDB-lite"/>
    </source>
</evidence>
<feature type="compositionally biased region" description="Basic and acidic residues" evidence="1">
    <location>
        <begin position="13"/>
        <end position="25"/>
    </location>
</feature>
<proteinExistence type="predicted"/>
<dbReference type="OrthoDB" id="10644927at2759"/>
<dbReference type="Proteomes" id="UP001152803">
    <property type="component" value="Unassembled WGS sequence"/>
</dbReference>
<keyword evidence="3" id="KW-1185">Reference proteome</keyword>
<feature type="region of interest" description="Disordered" evidence="1">
    <location>
        <begin position="148"/>
        <end position="169"/>
    </location>
</feature>